<name>A0A1T0CMG5_9GAMM</name>
<dbReference type="SUPFAM" id="SSF101738">
    <property type="entry name" value="SspB-like"/>
    <property type="match status" value="1"/>
</dbReference>
<comment type="caution">
    <text evidence="2">The sequence shown here is derived from an EMBL/GenBank/DDBJ whole genome shotgun (WGS) entry which is preliminary data.</text>
</comment>
<dbReference type="InterPro" id="IPR036760">
    <property type="entry name" value="SspB-like_sf"/>
</dbReference>
<dbReference type="Gene3D" id="2.30.30.220">
    <property type="entry name" value="SspB-like"/>
    <property type="match status" value="1"/>
</dbReference>
<proteinExistence type="predicted"/>
<dbReference type="EMBL" id="MUYU01000015">
    <property type="protein sequence ID" value="OOS23540.1"/>
    <property type="molecule type" value="Genomic_DNA"/>
</dbReference>
<evidence type="ECO:0000256" key="1">
    <source>
        <dbReference type="SAM" id="MobiDB-lite"/>
    </source>
</evidence>
<evidence type="ECO:0000313" key="3">
    <source>
        <dbReference type="Proteomes" id="UP000189800"/>
    </source>
</evidence>
<dbReference type="PANTHER" id="PTHR37486:SF1">
    <property type="entry name" value="STRINGENT STARVATION PROTEIN B"/>
    <property type="match status" value="1"/>
</dbReference>
<organism evidence="2 3">
    <name type="scientific">Moraxella pluranimalium</name>
    <dbReference type="NCBI Taxonomy" id="470453"/>
    <lineage>
        <taxon>Bacteria</taxon>
        <taxon>Pseudomonadati</taxon>
        <taxon>Pseudomonadota</taxon>
        <taxon>Gammaproteobacteria</taxon>
        <taxon>Moraxellales</taxon>
        <taxon>Moraxellaceae</taxon>
        <taxon>Moraxella</taxon>
    </lineage>
</organism>
<dbReference type="RefSeq" id="WP_078254219.1">
    <property type="nucleotide sequence ID" value="NZ_MUYU01000015.1"/>
</dbReference>
<dbReference type="Pfam" id="PF04386">
    <property type="entry name" value="SspB"/>
    <property type="match status" value="1"/>
</dbReference>
<sequence>MTTPKRPYLIRAFHEWLEDNEFTAYIMIDATHPDVVAPLQYAQDGRLVLACSYQATHNLMIDNDAISFSARFGGVSQELWIPMQAVMGIYAKEDPKHGAFFDPAEYDGYQAEQADSASDDDTDNESTSKGTTLRILD</sequence>
<dbReference type="OrthoDB" id="9797358at2"/>
<dbReference type="GO" id="GO:0008233">
    <property type="term" value="F:peptidase activity"/>
    <property type="evidence" value="ECO:0007669"/>
    <property type="project" value="UniProtKB-KW"/>
</dbReference>
<reference evidence="2 3" key="1">
    <citation type="submission" date="2017-02" db="EMBL/GenBank/DDBJ databases">
        <title>Draft genome sequence of Moraxella pluranimalium CCUG 54913T type strain.</title>
        <authorList>
            <person name="Salva-Serra F."/>
            <person name="Engstrom-Jakobsson H."/>
            <person name="Thorell K."/>
            <person name="Jaen-Luchoro D."/>
            <person name="Gonzales-Siles L."/>
            <person name="Karlsson R."/>
            <person name="Yazdan S."/>
            <person name="Boulund F."/>
            <person name="Johnning A."/>
            <person name="Engstrand L."/>
            <person name="Kristiansson E."/>
            <person name="Moore E."/>
        </authorList>
    </citation>
    <scope>NUCLEOTIDE SEQUENCE [LARGE SCALE GENOMIC DNA]</scope>
    <source>
        <strain evidence="2 3">CCUG 54913</strain>
    </source>
</reference>
<dbReference type="InterPro" id="IPR007481">
    <property type="entry name" value="SspB"/>
</dbReference>
<dbReference type="GO" id="GO:0045732">
    <property type="term" value="P:positive regulation of protein catabolic process"/>
    <property type="evidence" value="ECO:0007669"/>
    <property type="project" value="TreeGrafter"/>
</dbReference>
<dbReference type="GO" id="GO:0006508">
    <property type="term" value="P:proteolysis"/>
    <property type="evidence" value="ECO:0007669"/>
    <property type="project" value="UniProtKB-KW"/>
</dbReference>
<dbReference type="AlphaFoldDB" id="A0A1T0CMG5"/>
<keyword evidence="2" id="KW-0378">Hydrolase</keyword>
<accession>A0A1T0CMG5</accession>
<dbReference type="PANTHER" id="PTHR37486">
    <property type="entry name" value="STRINGENT STARVATION PROTEIN B"/>
    <property type="match status" value="1"/>
</dbReference>
<dbReference type="Proteomes" id="UP000189800">
    <property type="component" value="Unassembled WGS sequence"/>
</dbReference>
<evidence type="ECO:0000313" key="2">
    <source>
        <dbReference type="EMBL" id="OOS23540.1"/>
    </source>
</evidence>
<gene>
    <name evidence="2" type="ORF">B0680_06140</name>
</gene>
<dbReference type="GO" id="GO:0005829">
    <property type="term" value="C:cytosol"/>
    <property type="evidence" value="ECO:0007669"/>
    <property type="project" value="TreeGrafter"/>
</dbReference>
<dbReference type="STRING" id="470453.B0680_06140"/>
<dbReference type="GO" id="GO:0005840">
    <property type="term" value="C:ribosome"/>
    <property type="evidence" value="ECO:0007669"/>
    <property type="project" value="TreeGrafter"/>
</dbReference>
<feature type="region of interest" description="Disordered" evidence="1">
    <location>
        <begin position="111"/>
        <end position="137"/>
    </location>
</feature>
<dbReference type="NCBIfam" id="NF008769">
    <property type="entry name" value="PRK11798.2-5"/>
    <property type="match status" value="1"/>
</dbReference>
<protein>
    <submittedName>
        <fullName evidence="2">ClpXP protease specificity-enhancing factor</fullName>
    </submittedName>
</protein>
<keyword evidence="3" id="KW-1185">Reference proteome</keyword>
<keyword evidence="2" id="KW-0645">Protease</keyword>
<dbReference type="PIRSF" id="PIRSF005276">
    <property type="entry name" value="SspB"/>
    <property type="match status" value="1"/>
</dbReference>